<evidence type="ECO:0000313" key="9">
    <source>
        <dbReference type="Proteomes" id="UP001437256"/>
    </source>
</evidence>
<protein>
    <recommendedName>
        <fullName evidence="10">Cytochrome P450</fullName>
    </recommendedName>
</protein>
<accession>A0ABR2ZZS1</accession>
<evidence type="ECO:0008006" key="10">
    <source>
        <dbReference type="Google" id="ProtNLM"/>
    </source>
</evidence>
<evidence type="ECO:0000256" key="6">
    <source>
        <dbReference type="ARBA" id="ARBA00023004"/>
    </source>
</evidence>
<sequence>MAGNTVIILNALEGVQELLEKRSAIYSDRPDYVMLNDLSGLSYHFAFMRYDERWKEHRKLFKQEFQPPANELHRPNITMAVRKMLPRLLESPENFDHHLRHMNGMSVLSTSYGLDVQPTNDPYVSIGRETLKAMAQAGNGTEYLVEHIPILKYLPDWMPGARFKAVAKEWSESAMENGVPRSCVATRVLGAMDVDGERDPHQTQVLQNVLGAMYAASTDTA</sequence>
<dbReference type="PANTHER" id="PTHR46300">
    <property type="entry name" value="P450, PUTATIVE (EUROFUNG)-RELATED-RELATED"/>
    <property type="match status" value="1"/>
</dbReference>
<comment type="cofactor">
    <cofactor evidence="1">
        <name>heme</name>
        <dbReference type="ChEBI" id="CHEBI:30413"/>
    </cofactor>
</comment>
<reference evidence="8 9" key="1">
    <citation type="submission" date="2024-05" db="EMBL/GenBank/DDBJ databases">
        <title>A draft genome resource for the thread blight pathogen Marasmius tenuissimus strain MS-2.</title>
        <authorList>
            <person name="Yulfo-Soto G.E."/>
            <person name="Baruah I.K."/>
            <person name="Amoako-Attah I."/>
            <person name="Bukari Y."/>
            <person name="Meinhardt L.W."/>
            <person name="Bailey B.A."/>
            <person name="Cohen S.P."/>
        </authorList>
    </citation>
    <scope>NUCLEOTIDE SEQUENCE [LARGE SCALE GENOMIC DNA]</scope>
    <source>
        <strain evidence="8 9">MS-2</strain>
    </source>
</reference>
<keyword evidence="9" id="KW-1185">Reference proteome</keyword>
<name>A0ABR2ZZS1_9AGAR</name>
<keyword evidence="7" id="KW-0503">Monooxygenase</keyword>
<evidence type="ECO:0000256" key="5">
    <source>
        <dbReference type="ARBA" id="ARBA00023002"/>
    </source>
</evidence>
<evidence type="ECO:0000256" key="7">
    <source>
        <dbReference type="ARBA" id="ARBA00023033"/>
    </source>
</evidence>
<keyword evidence="6" id="KW-0408">Iron</keyword>
<evidence type="ECO:0000256" key="4">
    <source>
        <dbReference type="ARBA" id="ARBA00022723"/>
    </source>
</evidence>
<evidence type="ECO:0000256" key="1">
    <source>
        <dbReference type="ARBA" id="ARBA00001971"/>
    </source>
</evidence>
<proteinExistence type="inferred from homology"/>
<gene>
    <name evidence="8" type="ORF">AAF712_005821</name>
</gene>
<organism evidence="8 9">
    <name type="scientific">Marasmius tenuissimus</name>
    <dbReference type="NCBI Taxonomy" id="585030"/>
    <lineage>
        <taxon>Eukaryota</taxon>
        <taxon>Fungi</taxon>
        <taxon>Dikarya</taxon>
        <taxon>Basidiomycota</taxon>
        <taxon>Agaricomycotina</taxon>
        <taxon>Agaricomycetes</taxon>
        <taxon>Agaricomycetidae</taxon>
        <taxon>Agaricales</taxon>
        <taxon>Marasmiineae</taxon>
        <taxon>Marasmiaceae</taxon>
        <taxon>Marasmius</taxon>
    </lineage>
</organism>
<evidence type="ECO:0000313" key="8">
    <source>
        <dbReference type="EMBL" id="KAL0067251.1"/>
    </source>
</evidence>
<dbReference type="EMBL" id="JBBXMP010000028">
    <property type="protein sequence ID" value="KAL0067251.1"/>
    <property type="molecule type" value="Genomic_DNA"/>
</dbReference>
<comment type="similarity">
    <text evidence="2">Belongs to the cytochrome P450 family.</text>
</comment>
<dbReference type="InterPro" id="IPR036396">
    <property type="entry name" value="Cyt_P450_sf"/>
</dbReference>
<evidence type="ECO:0000256" key="2">
    <source>
        <dbReference type="ARBA" id="ARBA00010617"/>
    </source>
</evidence>
<comment type="caution">
    <text evidence="8">The sequence shown here is derived from an EMBL/GenBank/DDBJ whole genome shotgun (WGS) entry which is preliminary data.</text>
</comment>
<dbReference type="InterPro" id="IPR050364">
    <property type="entry name" value="Cytochrome_P450_fung"/>
</dbReference>
<dbReference type="Proteomes" id="UP001437256">
    <property type="component" value="Unassembled WGS sequence"/>
</dbReference>
<dbReference type="Gene3D" id="1.10.630.10">
    <property type="entry name" value="Cytochrome P450"/>
    <property type="match status" value="1"/>
</dbReference>
<keyword evidence="3" id="KW-0349">Heme</keyword>
<dbReference type="PANTHER" id="PTHR46300:SF7">
    <property type="entry name" value="P450, PUTATIVE (EUROFUNG)-RELATED"/>
    <property type="match status" value="1"/>
</dbReference>
<keyword evidence="5" id="KW-0560">Oxidoreductase</keyword>
<dbReference type="Pfam" id="PF00067">
    <property type="entry name" value="p450"/>
    <property type="match status" value="1"/>
</dbReference>
<dbReference type="InterPro" id="IPR001128">
    <property type="entry name" value="Cyt_P450"/>
</dbReference>
<keyword evidence="4" id="KW-0479">Metal-binding</keyword>
<dbReference type="SUPFAM" id="SSF48264">
    <property type="entry name" value="Cytochrome P450"/>
    <property type="match status" value="1"/>
</dbReference>
<evidence type="ECO:0000256" key="3">
    <source>
        <dbReference type="ARBA" id="ARBA00022617"/>
    </source>
</evidence>